<dbReference type="RefSeq" id="WP_301664635.1">
    <property type="nucleotide sequence ID" value="NZ_VCYH01000007.1"/>
</dbReference>
<evidence type="ECO:0000256" key="3">
    <source>
        <dbReference type="ARBA" id="ARBA00023235"/>
    </source>
</evidence>
<dbReference type="InterPro" id="IPR016176">
    <property type="entry name" value="Cbl-dep_enz_cat"/>
</dbReference>
<keyword evidence="4" id="KW-0170">Cobalt</keyword>
<organism evidence="5 6">
    <name type="scientific">Methanoculleus frigidifontis</name>
    <dbReference type="NCBI Taxonomy" id="2584085"/>
    <lineage>
        <taxon>Archaea</taxon>
        <taxon>Methanobacteriati</taxon>
        <taxon>Methanobacteriota</taxon>
        <taxon>Stenosarchaea group</taxon>
        <taxon>Methanomicrobia</taxon>
        <taxon>Methanomicrobiales</taxon>
        <taxon>Methanomicrobiaceae</taxon>
        <taxon>Methanoculleus</taxon>
    </lineage>
</organism>
<accession>A0ABT8MC17</accession>
<keyword evidence="3" id="KW-0413">Isomerase</keyword>
<reference evidence="5" key="1">
    <citation type="submission" date="2019-05" db="EMBL/GenBank/DDBJ databases">
        <title>Methanoculleus sp. FWC-SCC1, a methanogenic archaeon isolated from deep marine cold seep.</title>
        <authorList>
            <person name="Chen Y.-W."/>
            <person name="Chen S.-C."/>
            <person name="Teng N.-H."/>
            <person name="Lai M.-C."/>
        </authorList>
    </citation>
    <scope>NUCLEOTIDE SEQUENCE</scope>
    <source>
        <strain evidence="5">FWC-SCC1</strain>
    </source>
</reference>
<sequence>MHNKILAATIGDCIHTMSLMKYLSIAEELEFEANFIGSALSIDTIIREIEIWKPDIVVLSYRLTPSVARELFSELKSRLKGTQYDNLIFILGGTNPVLSEAQSFGLFKFMFSEVTPECSAIQFLNGGANNQTGSYTYQTDLVMRIEQSYPMPLIRHHFGLPSVEETIEGVRRIAESQVIDIISIGPDQNAQEHFFRPESMNPHSDGAGGVPLRKSTDLSDIYQASRCGNYPLVRCYAGTNDLTRWADMLAETIHVAWGAIPITWYSELDGRSSRPLVQAIKENQDAIAYYASKGIPVEINESHQWALRNTSDIIEVATAYIATYNAKNLGVKHYIMQYMLNTPPGISLEMDIAKMLAKIELIESLHDDNFTSYRMIRTGLASLSSDPDVAKGQLASSITISMALKPHIVHVVGFSEGDHLASPKDVIESCKIARGVISNCLNGLPNILEIPNIVQRRAEILRETKVLLDAIRDLSDGDTDPLLDPSLLARAIAIGFLDAPLLKGRTAAKGNLTTRLINGACQAVEPNSGEVLDEKNRLNLLSK</sequence>
<protein>
    <submittedName>
        <fullName evidence="5">Methionine synthase</fullName>
    </submittedName>
</protein>
<dbReference type="Proteomes" id="UP001168338">
    <property type="component" value="Unassembled WGS sequence"/>
</dbReference>
<dbReference type="InterPro" id="IPR036724">
    <property type="entry name" value="Cobalamin-bd_sf"/>
</dbReference>
<dbReference type="Gene3D" id="3.40.50.280">
    <property type="entry name" value="Cobalamin-binding domain"/>
    <property type="match status" value="1"/>
</dbReference>
<name>A0ABT8MC17_9EURY</name>
<dbReference type="EMBL" id="VCYH01000007">
    <property type="protein sequence ID" value="MDN7025476.1"/>
    <property type="molecule type" value="Genomic_DNA"/>
</dbReference>
<comment type="cofactor">
    <cofactor evidence="1">
        <name>adenosylcob(III)alamin</name>
        <dbReference type="ChEBI" id="CHEBI:18408"/>
    </cofactor>
</comment>
<evidence type="ECO:0000256" key="4">
    <source>
        <dbReference type="ARBA" id="ARBA00023285"/>
    </source>
</evidence>
<keyword evidence="6" id="KW-1185">Reference proteome</keyword>
<keyword evidence="2" id="KW-0846">Cobalamin</keyword>
<dbReference type="SUPFAM" id="SSF52242">
    <property type="entry name" value="Cobalamin (vitamin B12)-binding domain"/>
    <property type="match status" value="1"/>
</dbReference>
<comment type="caution">
    <text evidence="5">The sequence shown here is derived from an EMBL/GenBank/DDBJ whole genome shotgun (WGS) entry which is preliminary data.</text>
</comment>
<evidence type="ECO:0000256" key="1">
    <source>
        <dbReference type="ARBA" id="ARBA00001922"/>
    </source>
</evidence>
<evidence type="ECO:0000256" key="2">
    <source>
        <dbReference type="ARBA" id="ARBA00022628"/>
    </source>
</evidence>
<gene>
    <name evidence="5" type="ORF">FGU65_11335</name>
</gene>
<dbReference type="SUPFAM" id="SSF51703">
    <property type="entry name" value="Cobalamin (vitamin B12)-dependent enzymes"/>
    <property type="match status" value="1"/>
</dbReference>
<evidence type="ECO:0000313" key="6">
    <source>
        <dbReference type="Proteomes" id="UP001168338"/>
    </source>
</evidence>
<evidence type="ECO:0000313" key="5">
    <source>
        <dbReference type="EMBL" id="MDN7025476.1"/>
    </source>
</evidence>
<dbReference type="Pfam" id="PF06368">
    <property type="entry name" value="Met_asp_mut_E"/>
    <property type="match status" value="1"/>
</dbReference>
<dbReference type="Gene3D" id="3.20.20.240">
    <property type="entry name" value="Methylmalonyl-CoA mutase"/>
    <property type="match status" value="1"/>
</dbReference>
<proteinExistence type="predicted"/>
<dbReference type="InterPro" id="IPR006396">
    <property type="entry name" value="Glu_mut_E"/>
</dbReference>